<dbReference type="RefSeq" id="WP_054966108.1">
    <property type="nucleotide sequence ID" value="NZ_FMUN01000003.1"/>
</dbReference>
<sequence length="111" mass="13845">MADSEFQEIRRHIRDRVPFDNPFPEEEVRERYHEYGLTPLEYTCDWPKEYEHAPPEPFIEFFWDEQEGLWVLRHAYEDGVEDTSTMWPFSYLEEMEQKEIRNFLWQHEIEV</sequence>
<dbReference type="EMBL" id="FMUN01000003">
    <property type="protein sequence ID" value="SCY15901.1"/>
    <property type="molecule type" value="Genomic_DNA"/>
</dbReference>
<organism evidence="1 2">
    <name type="scientific">Thiohalorhabdus denitrificans</name>
    <dbReference type="NCBI Taxonomy" id="381306"/>
    <lineage>
        <taxon>Bacteria</taxon>
        <taxon>Pseudomonadati</taxon>
        <taxon>Pseudomonadota</taxon>
        <taxon>Gammaproteobacteria</taxon>
        <taxon>Thiohalorhabdales</taxon>
        <taxon>Thiohalorhabdaceae</taxon>
        <taxon>Thiohalorhabdus</taxon>
    </lineage>
</organism>
<reference evidence="2" key="1">
    <citation type="submission" date="2016-10" db="EMBL/GenBank/DDBJ databases">
        <authorList>
            <person name="Varghese N."/>
        </authorList>
    </citation>
    <scope>NUCLEOTIDE SEQUENCE [LARGE SCALE GENOMIC DNA]</scope>
    <source>
        <strain evidence="2">HL 19</strain>
    </source>
</reference>
<evidence type="ECO:0000313" key="2">
    <source>
        <dbReference type="Proteomes" id="UP000183104"/>
    </source>
</evidence>
<dbReference type="Proteomes" id="UP000183104">
    <property type="component" value="Unassembled WGS sequence"/>
</dbReference>
<gene>
    <name evidence="1" type="ORF">SAMN05661077_1388</name>
</gene>
<evidence type="ECO:0000313" key="1">
    <source>
        <dbReference type="EMBL" id="SCY15901.1"/>
    </source>
</evidence>
<accession>A0A0P9ECV6</accession>
<proteinExistence type="predicted"/>
<name>A0A0P9ECV6_9GAMM</name>
<keyword evidence="2" id="KW-1185">Reference proteome</keyword>
<dbReference type="AlphaFoldDB" id="A0A0P9ECV6"/>
<protein>
    <submittedName>
        <fullName evidence="1">Uncharacterized protein</fullName>
    </submittedName>
</protein>